<feature type="compositionally biased region" description="Polar residues" evidence="1">
    <location>
        <begin position="59"/>
        <end position="69"/>
    </location>
</feature>
<dbReference type="AlphaFoldDB" id="A0A2I2FS18"/>
<feature type="compositionally biased region" description="Polar residues" evidence="1">
    <location>
        <begin position="226"/>
        <end position="239"/>
    </location>
</feature>
<reference evidence="2 3" key="1">
    <citation type="submission" date="2016-12" db="EMBL/GenBank/DDBJ databases">
        <title>The genomes of Aspergillus section Nigri reveals drivers in fungal speciation.</title>
        <authorList>
            <consortium name="DOE Joint Genome Institute"/>
            <person name="Vesth T.C."/>
            <person name="Nybo J."/>
            <person name="Theobald S."/>
            <person name="Brandl J."/>
            <person name="Frisvad J.C."/>
            <person name="Nielsen K.F."/>
            <person name="Lyhne E.K."/>
            <person name="Kogle M.E."/>
            <person name="Kuo A."/>
            <person name="Riley R."/>
            <person name="Clum A."/>
            <person name="Nolan M."/>
            <person name="Lipzen A."/>
            <person name="Salamov A."/>
            <person name="Henrissat B."/>
            <person name="Wiebenga A."/>
            <person name="De Vries R.P."/>
            <person name="Grigoriev I.V."/>
            <person name="Mortensen U.H."/>
            <person name="Andersen M.R."/>
            <person name="Baker S.E."/>
        </authorList>
    </citation>
    <scope>NUCLEOTIDE SEQUENCE [LARGE SCALE GENOMIC DNA]</scope>
    <source>
        <strain evidence="2 3">IBT 23096</strain>
    </source>
</reference>
<protein>
    <submittedName>
        <fullName evidence="2">Uncharacterized protein</fullName>
    </submittedName>
</protein>
<sequence length="540" mass="60449">MAQPPVQNPPSSAVLTYSSSMYRSRQDSISKDMAQVAAFPVYDGNDEKIPVTPFALPTSCETTTDSNPSLARRPTRKSSKPSFLGSLRRRKTVGEKDEPPKQPPKQPPQQPLHIVPDFELNHEDPRYLKPRAVSMAITPTGKTKASQSISLPFNPDKRPFNFGQDNAAETMRASYKREIQTKDARIKLLESHLVNLATGITEMDKDRKRLQSQARSSPGHPKSDRSSTSGKKLWTTKSTPQVREDLSMLEQRMRSWAIKNSVTDISDLDHLDGEEKSIILEELEGFCAETDWNTLIRATPIVLHRMPALLTQALLSKDVYATAFMNPFFAFAEDSTGGLPTSRMLKAMYSTMLEVNPSEAHVWRSQTLRVLSAPPSTPNEESLLAQRVREVTSELAVDFLNGPVQALLRTPRTEAELVKRNQEVYSLYHSAGELALSLWTQRAFMKFHNLHGLKRFRTGNPAMTAHPLQHLSEDDERLDGKRVLLVVQPAVVAYGDEEAQNYDMCKVWAKGVVLVDENEGKSRPTWFQSPGATSDEAAPL</sequence>
<comment type="caution">
    <text evidence="2">The sequence shown here is derived from an EMBL/GenBank/DDBJ whole genome shotgun (WGS) entry which is preliminary data.</text>
</comment>
<dbReference type="EMBL" id="MSFO01000011">
    <property type="protein sequence ID" value="PLB43424.1"/>
    <property type="molecule type" value="Genomic_DNA"/>
</dbReference>
<proteinExistence type="predicted"/>
<organism evidence="2 3">
    <name type="scientific">Aspergillus steynii IBT 23096</name>
    <dbReference type="NCBI Taxonomy" id="1392250"/>
    <lineage>
        <taxon>Eukaryota</taxon>
        <taxon>Fungi</taxon>
        <taxon>Dikarya</taxon>
        <taxon>Ascomycota</taxon>
        <taxon>Pezizomycotina</taxon>
        <taxon>Eurotiomycetes</taxon>
        <taxon>Eurotiomycetidae</taxon>
        <taxon>Eurotiales</taxon>
        <taxon>Aspergillaceae</taxon>
        <taxon>Aspergillus</taxon>
        <taxon>Aspergillus subgen. Circumdati</taxon>
    </lineage>
</organism>
<evidence type="ECO:0000313" key="2">
    <source>
        <dbReference type="EMBL" id="PLB43424.1"/>
    </source>
</evidence>
<dbReference type="VEuPathDB" id="FungiDB:P170DRAFT_431366"/>
<keyword evidence="3" id="KW-1185">Reference proteome</keyword>
<accession>A0A2I2FS18</accession>
<feature type="region of interest" description="Disordered" evidence="1">
    <location>
        <begin position="44"/>
        <end position="113"/>
    </location>
</feature>
<dbReference type="OrthoDB" id="4156714at2759"/>
<feature type="region of interest" description="Disordered" evidence="1">
    <location>
        <begin position="139"/>
        <end position="160"/>
    </location>
</feature>
<dbReference type="GeneID" id="36555728"/>
<feature type="compositionally biased region" description="Polar residues" evidence="1">
    <location>
        <begin position="140"/>
        <end position="151"/>
    </location>
</feature>
<name>A0A2I2FS18_9EURO</name>
<feature type="compositionally biased region" description="Pro residues" evidence="1">
    <location>
        <begin position="101"/>
        <end position="110"/>
    </location>
</feature>
<dbReference type="STRING" id="1392250.A0A2I2FS18"/>
<dbReference type="Proteomes" id="UP000234275">
    <property type="component" value="Unassembled WGS sequence"/>
</dbReference>
<dbReference type="RefSeq" id="XP_024698726.1">
    <property type="nucleotide sequence ID" value="XM_024848029.1"/>
</dbReference>
<feature type="region of interest" description="Disordered" evidence="1">
    <location>
        <begin position="204"/>
        <end position="239"/>
    </location>
</feature>
<evidence type="ECO:0000256" key="1">
    <source>
        <dbReference type="SAM" id="MobiDB-lite"/>
    </source>
</evidence>
<evidence type="ECO:0000313" key="3">
    <source>
        <dbReference type="Proteomes" id="UP000234275"/>
    </source>
</evidence>
<gene>
    <name evidence="2" type="ORF">P170DRAFT_431366</name>
</gene>